<reference evidence="3 4" key="1">
    <citation type="submission" date="2020-08" db="EMBL/GenBank/DDBJ databases">
        <title>Genomic Encyclopedia of Type Strains, Phase III (KMG-III): the genomes of soil and plant-associated and newly described type strains.</title>
        <authorList>
            <person name="Whitman W."/>
        </authorList>
    </citation>
    <scope>NUCLEOTIDE SEQUENCE [LARGE SCALE GENOMIC DNA]</scope>
    <source>
        <strain evidence="3 4">CECT 3287</strain>
    </source>
</reference>
<dbReference type="CDD" id="cd01908">
    <property type="entry name" value="YafJ"/>
    <property type="match status" value="1"/>
</dbReference>
<sequence>MCRWLAYSGTPIRLEDLLYRPRYSLIDQSQHSREGVETTNGDGVGVGWYPVDAAGEPALFRAVGPAWSDVNLRELAHATSSPLFLAHIRASTGTPVQQSNCHPFRFQNWLWVHNGSIREFARLKRDLVLAVDPELYPSMAGSTDSEVMFHLAITYGLRDRPVAAVERMAGLIESVAHRHGVPDPLQMTVGTTDGDRIWTFRYSSEGRSRSLYFSTDMTALRALHPELDTLRRLSEETRLIVSEPLGEMEGAWQPVPESSYGIIQQGDDELGRFAPAGP</sequence>
<dbReference type="EMBL" id="JACHXF010000003">
    <property type="protein sequence ID" value="MBB3094486.1"/>
    <property type="molecule type" value="Genomic_DNA"/>
</dbReference>
<accession>A0A7W5ADT7</accession>
<name>A0A7W5ADT7_9ACTN</name>
<dbReference type="Gene3D" id="3.60.20.10">
    <property type="entry name" value="Glutamine Phosphoribosylpyrophosphate, subunit 1, domain 1"/>
    <property type="match status" value="1"/>
</dbReference>
<feature type="domain" description="Glutamine amidotransferase type-2" evidence="2">
    <location>
        <begin position="2"/>
        <end position="244"/>
    </location>
</feature>
<evidence type="ECO:0000256" key="1">
    <source>
        <dbReference type="ARBA" id="ARBA00022962"/>
    </source>
</evidence>
<comment type="caution">
    <text evidence="3">The sequence shown here is derived from an EMBL/GenBank/DDBJ whole genome shotgun (WGS) entry which is preliminary data.</text>
</comment>
<evidence type="ECO:0000313" key="4">
    <source>
        <dbReference type="Proteomes" id="UP000590749"/>
    </source>
</evidence>
<keyword evidence="1 3" id="KW-0315">Glutamine amidotransferase</keyword>
<dbReference type="GO" id="GO:0016740">
    <property type="term" value="F:transferase activity"/>
    <property type="evidence" value="ECO:0007669"/>
    <property type="project" value="UniProtKB-KW"/>
</dbReference>
<proteinExistence type="predicted"/>
<evidence type="ECO:0000259" key="2">
    <source>
        <dbReference type="PROSITE" id="PS51278"/>
    </source>
</evidence>
<keyword evidence="3" id="KW-0808">Transferase</keyword>
<dbReference type="PANTHER" id="PTHR43187:SF1">
    <property type="entry name" value="GLUTAMINE AMIDOTRANSFERASE DUG3-RELATED"/>
    <property type="match status" value="1"/>
</dbReference>
<dbReference type="InterPro" id="IPR029055">
    <property type="entry name" value="Ntn_hydrolases_N"/>
</dbReference>
<dbReference type="RefSeq" id="WP_183218754.1">
    <property type="nucleotide sequence ID" value="NZ_BMPW01000008.1"/>
</dbReference>
<dbReference type="InterPro" id="IPR026869">
    <property type="entry name" value="EgtC-like"/>
</dbReference>
<dbReference type="SUPFAM" id="SSF56235">
    <property type="entry name" value="N-terminal nucleophile aminohydrolases (Ntn hydrolases)"/>
    <property type="match status" value="1"/>
</dbReference>
<evidence type="ECO:0000313" key="3">
    <source>
        <dbReference type="EMBL" id="MBB3094486.1"/>
    </source>
</evidence>
<dbReference type="Proteomes" id="UP000590749">
    <property type="component" value="Unassembled WGS sequence"/>
</dbReference>
<dbReference type="AlphaFoldDB" id="A0A7W5ADT7"/>
<dbReference type="GO" id="GO:0016787">
    <property type="term" value="F:hydrolase activity"/>
    <property type="evidence" value="ECO:0007669"/>
    <property type="project" value="UniProtKB-KW"/>
</dbReference>
<dbReference type="InterPro" id="IPR017932">
    <property type="entry name" value="GATase_2_dom"/>
</dbReference>
<keyword evidence="4" id="KW-1185">Reference proteome</keyword>
<dbReference type="InterPro" id="IPR052373">
    <property type="entry name" value="Gamma-glu_amide_hydrolase"/>
</dbReference>
<organism evidence="3 4">
    <name type="scientific">Actinoplanes campanulatus</name>
    <dbReference type="NCBI Taxonomy" id="113559"/>
    <lineage>
        <taxon>Bacteria</taxon>
        <taxon>Bacillati</taxon>
        <taxon>Actinomycetota</taxon>
        <taxon>Actinomycetes</taxon>
        <taxon>Micromonosporales</taxon>
        <taxon>Micromonosporaceae</taxon>
        <taxon>Actinoplanes</taxon>
    </lineage>
</organism>
<dbReference type="PROSITE" id="PS51278">
    <property type="entry name" value="GATASE_TYPE_2"/>
    <property type="match status" value="1"/>
</dbReference>
<dbReference type="PANTHER" id="PTHR43187">
    <property type="entry name" value="GLUTAMINE AMIDOTRANSFERASE DUG3-RELATED"/>
    <property type="match status" value="1"/>
</dbReference>
<keyword evidence="3" id="KW-0378">Hydrolase</keyword>
<dbReference type="Pfam" id="PF13230">
    <property type="entry name" value="GATase_4"/>
    <property type="match status" value="1"/>
</dbReference>
<protein>
    <submittedName>
        <fullName evidence="3">Glutamine amidotransferase</fullName>
        <ecNumber evidence="3">3.5.1.118</ecNumber>
    </submittedName>
</protein>
<gene>
    <name evidence="3" type="ORF">FHR83_002138</name>
</gene>
<dbReference type="EC" id="3.5.1.118" evidence="3"/>